<dbReference type="AlphaFoldDB" id="A0A284RNC3"/>
<gene>
    <name evidence="1" type="ORF">ARMOST_13598</name>
</gene>
<keyword evidence="2" id="KW-1185">Reference proteome</keyword>
<proteinExistence type="predicted"/>
<reference evidence="2" key="1">
    <citation type="journal article" date="2017" name="Nat. Ecol. Evol.">
        <title>Genome expansion and lineage-specific genetic innovations in the forest pathogenic fungi Armillaria.</title>
        <authorList>
            <person name="Sipos G."/>
            <person name="Prasanna A.N."/>
            <person name="Walter M.C."/>
            <person name="O'Connor E."/>
            <person name="Balint B."/>
            <person name="Krizsan K."/>
            <person name="Kiss B."/>
            <person name="Hess J."/>
            <person name="Varga T."/>
            <person name="Slot J."/>
            <person name="Riley R."/>
            <person name="Boka B."/>
            <person name="Rigling D."/>
            <person name="Barry K."/>
            <person name="Lee J."/>
            <person name="Mihaltcheva S."/>
            <person name="LaButti K."/>
            <person name="Lipzen A."/>
            <person name="Waldron R."/>
            <person name="Moloney N.M."/>
            <person name="Sperisen C."/>
            <person name="Kredics L."/>
            <person name="Vagvoelgyi C."/>
            <person name="Patrignani A."/>
            <person name="Fitzpatrick D."/>
            <person name="Nagy I."/>
            <person name="Doyle S."/>
            <person name="Anderson J.B."/>
            <person name="Grigoriev I.V."/>
            <person name="Gueldener U."/>
            <person name="Muensterkoetter M."/>
            <person name="Nagy L.G."/>
        </authorList>
    </citation>
    <scope>NUCLEOTIDE SEQUENCE [LARGE SCALE GENOMIC DNA]</scope>
    <source>
        <strain evidence="2">C18/9</strain>
    </source>
</reference>
<accession>A0A284RNC3</accession>
<dbReference type="EMBL" id="FUEG01000012">
    <property type="protein sequence ID" value="SJL10214.1"/>
    <property type="molecule type" value="Genomic_DNA"/>
</dbReference>
<name>A0A284RNC3_ARMOS</name>
<dbReference type="Proteomes" id="UP000219338">
    <property type="component" value="Unassembled WGS sequence"/>
</dbReference>
<organism evidence="1 2">
    <name type="scientific">Armillaria ostoyae</name>
    <name type="common">Armillaria root rot fungus</name>
    <dbReference type="NCBI Taxonomy" id="47428"/>
    <lineage>
        <taxon>Eukaryota</taxon>
        <taxon>Fungi</taxon>
        <taxon>Dikarya</taxon>
        <taxon>Basidiomycota</taxon>
        <taxon>Agaricomycotina</taxon>
        <taxon>Agaricomycetes</taxon>
        <taxon>Agaricomycetidae</taxon>
        <taxon>Agaricales</taxon>
        <taxon>Marasmiineae</taxon>
        <taxon>Physalacriaceae</taxon>
        <taxon>Armillaria</taxon>
    </lineage>
</organism>
<evidence type="ECO:0000313" key="1">
    <source>
        <dbReference type="EMBL" id="SJL10214.1"/>
    </source>
</evidence>
<dbReference type="OrthoDB" id="10415598at2759"/>
<evidence type="ECO:0000313" key="2">
    <source>
        <dbReference type="Proteomes" id="UP000219338"/>
    </source>
</evidence>
<sequence length="223" mass="25332">MPTPPYDNLKARDMAERLMDVTLSQWTTTPHANHQKSVKEASVISVTVRVAGRGQGRQGVASPLSKRTGRFHPHLLRFSLYPDISSSFTSRYQWQPPPPPSYNGSSNGERWAAIRETWRTKDQDVENFSSYSGRDGLPRFHAQSNCECKYEDLPTCTHPHLGFTFNLFIRIQLPLHFVMTSDDAWVLYHDESGQKEMERRLGKNGDMEFGIVQAEGGMGEMSP</sequence>
<protein>
    <submittedName>
        <fullName evidence="1">Uncharacterized protein</fullName>
    </submittedName>
</protein>